<dbReference type="PANTHER" id="PTHR30204:SF94">
    <property type="entry name" value="HEAVY METAL-DEPENDENT TRANSCRIPTIONAL REGULATOR HI_0293-RELATED"/>
    <property type="match status" value="1"/>
</dbReference>
<dbReference type="SMART" id="SM00422">
    <property type="entry name" value="HTH_MERR"/>
    <property type="match status" value="1"/>
</dbReference>
<dbReference type="Proteomes" id="UP001519295">
    <property type="component" value="Unassembled WGS sequence"/>
</dbReference>
<gene>
    <name evidence="5" type="ORF">JOF36_006682</name>
</gene>
<evidence type="ECO:0000313" key="5">
    <source>
        <dbReference type="EMBL" id="MBP2370986.1"/>
    </source>
</evidence>
<evidence type="ECO:0000259" key="4">
    <source>
        <dbReference type="PROSITE" id="PS50937"/>
    </source>
</evidence>
<dbReference type="RefSeq" id="WP_210034616.1">
    <property type="nucleotide sequence ID" value="NZ_JAGINU010000001.1"/>
</dbReference>
<organism evidence="5 6">
    <name type="scientific">Pseudonocardia parietis</name>
    <dbReference type="NCBI Taxonomy" id="570936"/>
    <lineage>
        <taxon>Bacteria</taxon>
        <taxon>Bacillati</taxon>
        <taxon>Actinomycetota</taxon>
        <taxon>Actinomycetes</taxon>
        <taxon>Pseudonocardiales</taxon>
        <taxon>Pseudonocardiaceae</taxon>
        <taxon>Pseudonocardia</taxon>
    </lineage>
</organism>
<dbReference type="PROSITE" id="PS50937">
    <property type="entry name" value="HTH_MERR_2"/>
    <property type="match status" value="1"/>
</dbReference>
<keyword evidence="1" id="KW-0805">Transcription regulation</keyword>
<evidence type="ECO:0000313" key="6">
    <source>
        <dbReference type="Proteomes" id="UP001519295"/>
    </source>
</evidence>
<keyword evidence="3" id="KW-0804">Transcription</keyword>
<dbReference type="PRINTS" id="PR00040">
    <property type="entry name" value="HTHMERR"/>
</dbReference>
<name>A0ABS4W480_9PSEU</name>
<accession>A0ABS4W480</accession>
<dbReference type="EMBL" id="JAGINU010000001">
    <property type="protein sequence ID" value="MBP2370986.1"/>
    <property type="molecule type" value="Genomic_DNA"/>
</dbReference>
<evidence type="ECO:0000256" key="2">
    <source>
        <dbReference type="ARBA" id="ARBA00023125"/>
    </source>
</evidence>
<dbReference type="SUPFAM" id="SSF46955">
    <property type="entry name" value="Putative DNA-binding domain"/>
    <property type="match status" value="1"/>
</dbReference>
<dbReference type="GO" id="GO:0003677">
    <property type="term" value="F:DNA binding"/>
    <property type="evidence" value="ECO:0007669"/>
    <property type="project" value="UniProtKB-KW"/>
</dbReference>
<dbReference type="PANTHER" id="PTHR30204">
    <property type="entry name" value="REDOX-CYCLING DRUG-SENSING TRANSCRIPTIONAL ACTIVATOR SOXR"/>
    <property type="match status" value="1"/>
</dbReference>
<dbReference type="InterPro" id="IPR047057">
    <property type="entry name" value="MerR_fam"/>
</dbReference>
<feature type="domain" description="HTH merR-type" evidence="4">
    <location>
        <begin position="3"/>
        <end position="71"/>
    </location>
</feature>
<sequence>MGRYRISQLAERVGVPATTLRYYESEGLLPTRRTPNGYRTYDDQDAERIRFIATAKDLGIPLIRIRDLLGVWQDGMCRDVRGRLLPLVAEQLADLDSRMRDLQDVRRDLRGAQDRLRALPVSMASLWSPLVAG</sequence>
<reference evidence="5 6" key="1">
    <citation type="submission" date="2021-03" db="EMBL/GenBank/DDBJ databases">
        <title>Sequencing the genomes of 1000 actinobacteria strains.</title>
        <authorList>
            <person name="Klenk H.-P."/>
        </authorList>
    </citation>
    <scope>NUCLEOTIDE SEQUENCE [LARGE SCALE GENOMIC DNA]</scope>
    <source>
        <strain evidence="5 6">DSM 45256</strain>
    </source>
</reference>
<evidence type="ECO:0000256" key="1">
    <source>
        <dbReference type="ARBA" id="ARBA00023015"/>
    </source>
</evidence>
<dbReference type="Pfam" id="PF13411">
    <property type="entry name" value="MerR_1"/>
    <property type="match status" value="1"/>
</dbReference>
<proteinExistence type="predicted"/>
<protein>
    <submittedName>
        <fullName evidence="5">DNA-binding transcriptional MerR regulator</fullName>
    </submittedName>
</protein>
<dbReference type="InterPro" id="IPR009061">
    <property type="entry name" value="DNA-bd_dom_put_sf"/>
</dbReference>
<keyword evidence="6" id="KW-1185">Reference proteome</keyword>
<keyword evidence="2 5" id="KW-0238">DNA-binding</keyword>
<evidence type="ECO:0000256" key="3">
    <source>
        <dbReference type="ARBA" id="ARBA00023163"/>
    </source>
</evidence>
<dbReference type="Gene3D" id="1.10.1660.10">
    <property type="match status" value="1"/>
</dbReference>
<dbReference type="InterPro" id="IPR000551">
    <property type="entry name" value="MerR-type_HTH_dom"/>
</dbReference>
<comment type="caution">
    <text evidence="5">The sequence shown here is derived from an EMBL/GenBank/DDBJ whole genome shotgun (WGS) entry which is preliminary data.</text>
</comment>